<dbReference type="GO" id="GO:0046872">
    <property type="term" value="F:metal ion binding"/>
    <property type="evidence" value="ECO:0007669"/>
    <property type="project" value="UniProtKB-KW"/>
</dbReference>
<evidence type="ECO:0000256" key="5">
    <source>
        <dbReference type="ARBA" id="ARBA00022842"/>
    </source>
</evidence>
<dbReference type="EMBL" id="LBTX01000010">
    <property type="protein sequence ID" value="KKQ49905.1"/>
    <property type="molecule type" value="Genomic_DNA"/>
</dbReference>
<sequence length="356" mass="41509">MEHKDFVNLLREYREIIWPIIEKNLEKIVDFEKVCQPKEKYQCLVDYHQKIYETYPKRKGKYFRPCMVMLTGEAMGAPRESLLNAAAAQQLSEEWILIHDDIEDDSAQRRGEATLHKMYGEELAINAGDALHILMWQMLQDNRKIIGDKKTFAIMEEFCKMLNRTVLGQTIEIKWAQENKKDLTDDDILLVLESKTGYYTVAGPMREGAIIAGATTEELDKIYEFGKLTGYCFQIKDDLLDLTSDFCGQKKQCGNDIYEGKRTIMLAHLMRTIKGNDKEKLEKIMTKTRQEKGCAEVDWVIEKMREYGSLDYADKLMNKFAVEASDYFKKELGFLKESPARSYLEYLPEFLTNRDH</sequence>
<evidence type="ECO:0000256" key="2">
    <source>
        <dbReference type="ARBA" id="ARBA00006706"/>
    </source>
</evidence>
<keyword evidence="4" id="KW-0479">Metal-binding</keyword>
<dbReference type="SUPFAM" id="SSF48576">
    <property type="entry name" value="Terpenoid synthases"/>
    <property type="match status" value="1"/>
</dbReference>
<dbReference type="SFLD" id="SFLDS00005">
    <property type="entry name" value="Isoprenoid_Synthase_Type_I"/>
    <property type="match status" value="1"/>
</dbReference>
<comment type="caution">
    <text evidence="7">The sequence shown here is derived from an EMBL/GenBank/DDBJ whole genome shotgun (WGS) entry which is preliminary data.</text>
</comment>
<dbReference type="InterPro" id="IPR000092">
    <property type="entry name" value="Polyprenyl_synt"/>
</dbReference>
<evidence type="ECO:0000313" key="8">
    <source>
        <dbReference type="Proteomes" id="UP000034231"/>
    </source>
</evidence>
<keyword evidence="5" id="KW-0460">Magnesium</keyword>
<comment type="similarity">
    <text evidence="2 6">Belongs to the FPP/GGPP synthase family.</text>
</comment>
<dbReference type="PANTHER" id="PTHR12001">
    <property type="entry name" value="GERANYLGERANYL PYROPHOSPHATE SYNTHASE"/>
    <property type="match status" value="1"/>
</dbReference>
<evidence type="ECO:0000256" key="1">
    <source>
        <dbReference type="ARBA" id="ARBA00001946"/>
    </source>
</evidence>
<comment type="cofactor">
    <cofactor evidence="1">
        <name>Mg(2+)</name>
        <dbReference type="ChEBI" id="CHEBI:18420"/>
    </cofactor>
</comment>
<dbReference type="InterPro" id="IPR008949">
    <property type="entry name" value="Isoprenoid_synthase_dom_sf"/>
</dbReference>
<accession>A0A0G0IFX2</accession>
<dbReference type="AlphaFoldDB" id="A0A0G0IFX2"/>
<evidence type="ECO:0000256" key="6">
    <source>
        <dbReference type="RuleBase" id="RU004466"/>
    </source>
</evidence>
<keyword evidence="3 6" id="KW-0808">Transferase</keyword>
<organism evidence="7 8">
    <name type="scientific">Candidatus Shapirobacteria bacterium GW2011_GWE1_38_10</name>
    <dbReference type="NCBI Taxonomy" id="1618488"/>
    <lineage>
        <taxon>Bacteria</taxon>
        <taxon>Candidatus Shapironibacteriota</taxon>
    </lineage>
</organism>
<gene>
    <name evidence="7" type="ORF">US68_C0010G0039</name>
</gene>
<protein>
    <submittedName>
        <fullName evidence="7">Polyprenyl synthetase</fullName>
    </submittedName>
</protein>
<evidence type="ECO:0000256" key="3">
    <source>
        <dbReference type="ARBA" id="ARBA00022679"/>
    </source>
</evidence>
<dbReference type="Proteomes" id="UP000034231">
    <property type="component" value="Unassembled WGS sequence"/>
</dbReference>
<proteinExistence type="inferred from homology"/>
<reference evidence="7 8" key="1">
    <citation type="journal article" date="2015" name="Nature">
        <title>rRNA introns, odd ribosomes, and small enigmatic genomes across a large radiation of phyla.</title>
        <authorList>
            <person name="Brown C.T."/>
            <person name="Hug L.A."/>
            <person name="Thomas B.C."/>
            <person name="Sharon I."/>
            <person name="Castelle C.J."/>
            <person name="Singh A."/>
            <person name="Wilkins M.J."/>
            <person name="Williams K.H."/>
            <person name="Banfield J.F."/>
        </authorList>
    </citation>
    <scope>NUCLEOTIDE SEQUENCE [LARGE SCALE GENOMIC DNA]</scope>
</reference>
<dbReference type="InterPro" id="IPR033749">
    <property type="entry name" value="Polyprenyl_synt_CS"/>
</dbReference>
<dbReference type="Gene3D" id="1.10.600.10">
    <property type="entry name" value="Farnesyl Diphosphate Synthase"/>
    <property type="match status" value="1"/>
</dbReference>
<evidence type="ECO:0000313" key="7">
    <source>
        <dbReference type="EMBL" id="KKQ49905.1"/>
    </source>
</evidence>
<dbReference type="GO" id="GO:0008299">
    <property type="term" value="P:isoprenoid biosynthetic process"/>
    <property type="evidence" value="ECO:0007669"/>
    <property type="project" value="InterPro"/>
</dbReference>
<dbReference type="GO" id="GO:0004659">
    <property type="term" value="F:prenyltransferase activity"/>
    <property type="evidence" value="ECO:0007669"/>
    <property type="project" value="InterPro"/>
</dbReference>
<dbReference type="Pfam" id="PF00348">
    <property type="entry name" value="polyprenyl_synt"/>
    <property type="match status" value="1"/>
</dbReference>
<evidence type="ECO:0000256" key="4">
    <source>
        <dbReference type="ARBA" id="ARBA00022723"/>
    </source>
</evidence>
<dbReference type="PROSITE" id="PS00723">
    <property type="entry name" value="POLYPRENYL_SYNTHASE_1"/>
    <property type="match status" value="1"/>
</dbReference>
<dbReference type="SFLD" id="SFLDG01017">
    <property type="entry name" value="Polyprenyl_Transferase_Like"/>
    <property type="match status" value="1"/>
</dbReference>
<name>A0A0G0IFX2_9BACT</name>
<dbReference type="PANTHER" id="PTHR12001:SF85">
    <property type="entry name" value="SHORT CHAIN ISOPRENYL DIPHOSPHATE SYNTHASE"/>
    <property type="match status" value="1"/>
</dbReference>
<dbReference type="CDD" id="cd00685">
    <property type="entry name" value="Trans_IPPS_HT"/>
    <property type="match status" value="1"/>
</dbReference>